<dbReference type="EMBL" id="JBAWKS010000002">
    <property type="protein sequence ID" value="MEI4551612.1"/>
    <property type="molecule type" value="Genomic_DNA"/>
</dbReference>
<evidence type="ECO:0000313" key="1">
    <source>
        <dbReference type="EMBL" id="MEI4551612.1"/>
    </source>
</evidence>
<dbReference type="Proteomes" id="UP001382455">
    <property type="component" value="Unassembled WGS sequence"/>
</dbReference>
<accession>A0ABU8EXA1</accession>
<comment type="caution">
    <text evidence="1">The sequence shown here is derived from an EMBL/GenBank/DDBJ whole genome shotgun (WGS) entry which is preliminary data.</text>
</comment>
<gene>
    <name evidence="1" type="ORF">WAE96_18190</name>
</gene>
<protein>
    <submittedName>
        <fullName evidence="1">Uncharacterized protein</fullName>
    </submittedName>
</protein>
<reference evidence="1 2" key="1">
    <citation type="submission" date="2023-12" db="EMBL/GenBank/DDBJ databases">
        <title>Friends and Foes: Symbiotic and Algicidal bacterial influence on Karenia brevis blooms.</title>
        <authorList>
            <person name="Fei C."/>
            <person name="Mohamed A.R."/>
            <person name="Booker A."/>
            <person name="Arshad M."/>
            <person name="Klass S."/>
            <person name="Ahn S."/>
            <person name="Gilbert P.M."/>
            <person name="Heil C.A."/>
            <person name="Martinez J.M."/>
            <person name="Amin S.A."/>
        </authorList>
    </citation>
    <scope>NUCLEOTIDE SEQUENCE [LARGE SCALE GENOMIC DNA]</scope>
    <source>
        <strain evidence="1 2">CE15</strain>
    </source>
</reference>
<sequence length="99" mass="10776">MQQGTLKSSTATIQNGVTRADGQFSVSQYGICFKPFNEKLGLGPYNVERASIAKVEKCVGKGAGILPITSDAIRITCTNNETYEFIICNPDEWVNLLSN</sequence>
<evidence type="ECO:0000313" key="2">
    <source>
        <dbReference type="Proteomes" id="UP001382455"/>
    </source>
</evidence>
<dbReference type="RefSeq" id="WP_336436569.1">
    <property type="nucleotide sequence ID" value="NZ_JBAWKS010000002.1"/>
</dbReference>
<proteinExistence type="predicted"/>
<name>A0ABU8EXA1_9GAMM</name>
<organism evidence="1 2">
    <name type="scientific">Pseudoalteromonas spongiae</name>
    <dbReference type="NCBI Taxonomy" id="298657"/>
    <lineage>
        <taxon>Bacteria</taxon>
        <taxon>Pseudomonadati</taxon>
        <taxon>Pseudomonadota</taxon>
        <taxon>Gammaproteobacteria</taxon>
        <taxon>Alteromonadales</taxon>
        <taxon>Pseudoalteromonadaceae</taxon>
        <taxon>Pseudoalteromonas</taxon>
    </lineage>
</organism>
<keyword evidence="2" id="KW-1185">Reference proteome</keyword>